<feature type="compositionally biased region" description="Basic and acidic residues" evidence="1">
    <location>
        <begin position="435"/>
        <end position="452"/>
    </location>
</feature>
<dbReference type="Proteomes" id="UP000676310">
    <property type="component" value="Unassembled WGS sequence"/>
</dbReference>
<feature type="compositionally biased region" description="Pro residues" evidence="1">
    <location>
        <begin position="305"/>
        <end position="319"/>
    </location>
</feature>
<feature type="compositionally biased region" description="Polar residues" evidence="1">
    <location>
        <begin position="455"/>
        <end position="464"/>
    </location>
</feature>
<feature type="compositionally biased region" description="Basic and acidic residues" evidence="1">
    <location>
        <begin position="245"/>
        <end position="267"/>
    </location>
</feature>
<evidence type="ECO:0000313" key="2">
    <source>
        <dbReference type="EMBL" id="CAG5156358.1"/>
    </source>
</evidence>
<keyword evidence="3" id="KW-1185">Reference proteome</keyword>
<feature type="region of interest" description="Disordered" evidence="1">
    <location>
        <begin position="418"/>
        <end position="464"/>
    </location>
</feature>
<organism evidence="2 3">
    <name type="scientific">Alternaria atra</name>
    <dbReference type="NCBI Taxonomy" id="119953"/>
    <lineage>
        <taxon>Eukaryota</taxon>
        <taxon>Fungi</taxon>
        <taxon>Dikarya</taxon>
        <taxon>Ascomycota</taxon>
        <taxon>Pezizomycotina</taxon>
        <taxon>Dothideomycetes</taxon>
        <taxon>Pleosporomycetidae</taxon>
        <taxon>Pleosporales</taxon>
        <taxon>Pleosporineae</taxon>
        <taxon>Pleosporaceae</taxon>
        <taxon>Alternaria</taxon>
        <taxon>Alternaria sect. Ulocladioides</taxon>
    </lineage>
</organism>
<feature type="compositionally biased region" description="Basic and acidic residues" evidence="1">
    <location>
        <begin position="150"/>
        <end position="163"/>
    </location>
</feature>
<accession>A0A8J2I094</accession>
<feature type="region of interest" description="Disordered" evidence="1">
    <location>
        <begin position="496"/>
        <end position="522"/>
    </location>
</feature>
<protein>
    <submittedName>
        <fullName evidence="2">Uncharacterized protein</fullName>
    </submittedName>
</protein>
<feature type="compositionally biased region" description="Low complexity" evidence="1">
    <location>
        <begin position="320"/>
        <end position="334"/>
    </location>
</feature>
<evidence type="ECO:0000313" key="3">
    <source>
        <dbReference type="Proteomes" id="UP000676310"/>
    </source>
</evidence>
<dbReference type="RefSeq" id="XP_043167701.1">
    <property type="nucleotide sequence ID" value="XM_043311766.1"/>
</dbReference>
<dbReference type="EMBL" id="CAJRGZ010000017">
    <property type="protein sequence ID" value="CAG5156358.1"/>
    <property type="molecule type" value="Genomic_DNA"/>
</dbReference>
<feature type="compositionally biased region" description="Basic and acidic residues" evidence="1">
    <location>
        <begin position="289"/>
        <end position="299"/>
    </location>
</feature>
<feature type="region of interest" description="Disordered" evidence="1">
    <location>
        <begin position="92"/>
        <end position="397"/>
    </location>
</feature>
<evidence type="ECO:0000256" key="1">
    <source>
        <dbReference type="SAM" id="MobiDB-lite"/>
    </source>
</evidence>
<dbReference type="AlphaFoldDB" id="A0A8J2I094"/>
<gene>
    <name evidence="2" type="ORF">ALTATR162_LOCUS4156</name>
</gene>
<dbReference type="OrthoDB" id="3792561at2759"/>
<proteinExistence type="predicted"/>
<feature type="compositionally biased region" description="Pro residues" evidence="1">
    <location>
        <begin position="217"/>
        <end position="228"/>
    </location>
</feature>
<feature type="compositionally biased region" description="Polar residues" evidence="1">
    <location>
        <begin position="500"/>
        <end position="510"/>
    </location>
</feature>
<reference evidence="2" key="1">
    <citation type="submission" date="2021-05" db="EMBL/GenBank/DDBJ databases">
        <authorList>
            <person name="Stam R."/>
        </authorList>
    </citation>
    <scope>NUCLEOTIDE SEQUENCE</scope>
    <source>
        <strain evidence="2">CS162</strain>
    </source>
</reference>
<comment type="caution">
    <text evidence="2">The sequence shown here is derived from an EMBL/GenBank/DDBJ whole genome shotgun (WGS) entry which is preliminary data.</text>
</comment>
<sequence>MPVDDEYRKQIQGKVQDLLSERHEKPTLRLVIEAVVEGVRLYRSYQEKKATEEKDKGKALGFGDHFMNTYKHIKAEHEAGLRTKGMFEKALDEMRKKKTDANVSSGKQKSSRTKEREKIRKSEPERVRWAERYPGKTSGDEWKPSVAETKAWEHHRREEEEHRRSKPNKGRRREDTDQRKDGSSPFLGIRLQPPTSIGTPRRQPPPVARELLHSTPPNHPHPSAPEPPNWQHTPLQPPSPIHGGEIYEREASLSREPSARGADDRSEVGVAASYYEQAPRSPMPGSYEDIEKAEHRGYDEAPYTNIPPSPIIPTYPDTPPSLVESEGPSGSSSPIMSHASRAASPPPRFTPAFLRIIPMPALQQSALPIPPPPLPGPASPPPRPPPAPPLSAARLPNNTGMAGLLVDIQGGLKLCKVADSDKRDNSNSPRAGRVVYEETAHSHDVEEHERAQARGANNQSPFRGNSAWSTVISVNEEDDVQPESNKAFQDQLAKALQARASGSGTGTPVTQPRRGSGDSSLTASYRTSMIANVSWKLQGEKTPPQQFSKSESGEDLIFTLAAHIAQPGWSVRWAG</sequence>
<name>A0A8J2I094_9PLEO</name>
<feature type="compositionally biased region" description="Basic and acidic residues" evidence="1">
    <location>
        <begin position="112"/>
        <end position="143"/>
    </location>
</feature>
<dbReference type="GeneID" id="67015792"/>
<feature type="compositionally biased region" description="Basic and acidic residues" evidence="1">
    <location>
        <begin position="172"/>
        <end position="182"/>
    </location>
</feature>
<feature type="compositionally biased region" description="Pro residues" evidence="1">
    <location>
        <begin position="368"/>
        <end position="389"/>
    </location>
</feature>